<keyword evidence="2" id="KW-1133">Transmembrane helix</keyword>
<proteinExistence type="predicted"/>
<dbReference type="NCBIfam" id="TIGR00254">
    <property type="entry name" value="GGDEF"/>
    <property type="match status" value="1"/>
</dbReference>
<accession>K2AWN8</accession>
<feature type="domain" description="GGDEF" evidence="3">
    <location>
        <begin position="392"/>
        <end position="520"/>
    </location>
</feature>
<evidence type="ECO:0000256" key="2">
    <source>
        <dbReference type="SAM" id="Phobius"/>
    </source>
</evidence>
<dbReference type="PANTHER" id="PTHR45138">
    <property type="entry name" value="REGULATORY COMPONENTS OF SENSORY TRANSDUCTION SYSTEM"/>
    <property type="match status" value="1"/>
</dbReference>
<reference evidence="4" key="1">
    <citation type="journal article" date="2012" name="Science">
        <title>Fermentation, hydrogen, and sulfur metabolism in multiple uncultivated bacterial phyla.</title>
        <authorList>
            <person name="Wrighton K.C."/>
            <person name="Thomas B.C."/>
            <person name="Sharon I."/>
            <person name="Miller C.S."/>
            <person name="Castelle C.J."/>
            <person name="VerBerkmoes N.C."/>
            <person name="Wilkins M.J."/>
            <person name="Hettich R.L."/>
            <person name="Lipton M.S."/>
            <person name="Williams K.H."/>
            <person name="Long P.E."/>
            <person name="Banfield J.F."/>
        </authorList>
    </citation>
    <scope>NUCLEOTIDE SEQUENCE [LARGE SCALE GENOMIC DNA]</scope>
</reference>
<dbReference type="SMART" id="SM00267">
    <property type="entry name" value="GGDEF"/>
    <property type="match status" value="1"/>
</dbReference>
<keyword evidence="2" id="KW-0472">Membrane</keyword>
<protein>
    <submittedName>
        <fullName evidence="4">Diguanylate cyclase</fullName>
    </submittedName>
</protein>
<sequence>MKNKIKELKWAYAWKFKEIKDKIKESTSLYISDWKEIAREAIIDWKEIINNNRIIFGWLVLFTLTHLNSWTINKTYEDTKFWVNKVLNNNLWFHLETSKQIIIYNIYKETIKEVWTEDIYDEKLQKALFEKINKYDEATGTKLLESLLLWFLYWFAYMKTVRRVRDDYMPIDAKTFTTFCLSSWWMVLVNWFVPWSMVYLESFALAWYTVYLHYMNIKNDRKYKFWTIEKMPIPFSSYNSKWKPVIWNEKMEQETWYTFKEVLDYYNEKWEIMSLLYKWEELERVKKYLKKVEDEGIWYSRVAFTMTTKSWELKTFLWTTEPNWQGGNNRFAEYLKNKEEIEEELAKTRELLNEMEEKAMRDKLTWIWNRRALDDHLHNLFTNWLRRNTDPKNIVVALIDIDNFKKYNDKWGHAGWDKVLKEFSLYMSEARNLRPWDWIYRLWWDEFILIFEWPTIEEIIWKLSKVRQDFFEKTWIGTSWWLKQFNVKEYYKKDQTIEETQQIIELIKEEADYYMYSVKYFKCIEEELVAKWIIQPWMLEKNGIAYPIFDENKNLVWAKIINAYWEFTITKEDLDLIEERKKVKTDAEDKNKLENNEINQKEELLSSDWAEKRQDEDDILR</sequence>
<dbReference type="GO" id="GO:0052621">
    <property type="term" value="F:diguanylate cyclase activity"/>
    <property type="evidence" value="ECO:0007669"/>
    <property type="project" value="TreeGrafter"/>
</dbReference>
<keyword evidence="2" id="KW-0812">Transmembrane</keyword>
<dbReference type="PROSITE" id="PS50887">
    <property type="entry name" value="GGDEF"/>
    <property type="match status" value="1"/>
</dbReference>
<dbReference type="PANTHER" id="PTHR45138:SF9">
    <property type="entry name" value="DIGUANYLATE CYCLASE DGCM-RELATED"/>
    <property type="match status" value="1"/>
</dbReference>
<feature type="transmembrane region" description="Helical" evidence="2">
    <location>
        <begin position="173"/>
        <end position="192"/>
    </location>
</feature>
<gene>
    <name evidence="4" type="ORF">ACD_49C00064G0009</name>
</gene>
<dbReference type="CDD" id="cd01949">
    <property type="entry name" value="GGDEF"/>
    <property type="match status" value="1"/>
</dbReference>
<feature type="coiled-coil region" evidence="1">
    <location>
        <begin position="576"/>
        <end position="604"/>
    </location>
</feature>
<organism evidence="4">
    <name type="scientific">uncultured bacterium</name>
    <name type="common">gcode 4</name>
    <dbReference type="NCBI Taxonomy" id="1234023"/>
    <lineage>
        <taxon>Bacteria</taxon>
        <taxon>environmental samples</taxon>
    </lineage>
</organism>
<feature type="transmembrane region" description="Helical" evidence="2">
    <location>
        <begin position="54"/>
        <end position="72"/>
    </location>
</feature>
<evidence type="ECO:0000256" key="1">
    <source>
        <dbReference type="SAM" id="Coils"/>
    </source>
</evidence>
<dbReference type="InterPro" id="IPR000160">
    <property type="entry name" value="GGDEF_dom"/>
</dbReference>
<dbReference type="AlphaFoldDB" id="K2AWN8"/>
<dbReference type="InterPro" id="IPR050469">
    <property type="entry name" value="Diguanylate_Cyclase"/>
</dbReference>
<dbReference type="Pfam" id="PF00990">
    <property type="entry name" value="GGDEF"/>
    <property type="match status" value="1"/>
</dbReference>
<comment type="caution">
    <text evidence="4">The sequence shown here is derived from an EMBL/GenBank/DDBJ whole genome shotgun (WGS) entry which is preliminary data.</text>
</comment>
<feature type="transmembrane region" description="Helical" evidence="2">
    <location>
        <begin position="143"/>
        <end position="161"/>
    </location>
</feature>
<name>K2AWN8_9BACT</name>
<evidence type="ECO:0000313" key="4">
    <source>
        <dbReference type="EMBL" id="EKD66106.1"/>
    </source>
</evidence>
<dbReference type="Gene3D" id="3.30.70.270">
    <property type="match status" value="1"/>
</dbReference>
<keyword evidence="1" id="KW-0175">Coiled coil</keyword>
<dbReference type="InterPro" id="IPR043128">
    <property type="entry name" value="Rev_trsase/Diguanyl_cyclase"/>
</dbReference>
<evidence type="ECO:0000259" key="3">
    <source>
        <dbReference type="PROSITE" id="PS50887"/>
    </source>
</evidence>
<dbReference type="SUPFAM" id="SSF55073">
    <property type="entry name" value="Nucleotide cyclase"/>
    <property type="match status" value="1"/>
</dbReference>
<feature type="coiled-coil region" evidence="1">
    <location>
        <begin position="331"/>
        <end position="358"/>
    </location>
</feature>
<dbReference type="EMBL" id="AMFJ01021650">
    <property type="protein sequence ID" value="EKD66106.1"/>
    <property type="molecule type" value="Genomic_DNA"/>
</dbReference>
<dbReference type="InterPro" id="IPR029787">
    <property type="entry name" value="Nucleotide_cyclase"/>
</dbReference>